<dbReference type="SUPFAM" id="SSF51197">
    <property type="entry name" value="Clavaminate synthase-like"/>
    <property type="match status" value="1"/>
</dbReference>
<dbReference type="EMBL" id="CAADRP010000001">
    <property type="protein sequence ID" value="VFU20060.1"/>
    <property type="molecule type" value="Genomic_DNA"/>
</dbReference>
<dbReference type="GO" id="GO:0005737">
    <property type="term" value="C:cytoplasm"/>
    <property type="evidence" value="ECO:0007669"/>
    <property type="project" value="TreeGrafter"/>
</dbReference>
<dbReference type="FunFam" id="2.60.120.590:FF:000020">
    <property type="entry name" value="Alpha-ketoglutarate-dependent dioxygenase alkB"/>
    <property type="match status" value="1"/>
</dbReference>
<dbReference type="Pfam" id="PF13532">
    <property type="entry name" value="2OG-FeII_Oxy_2"/>
    <property type="match status" value="1"/>
</dbReference>
<dbReference type="InterPro" id="IPR027450">
    <property type="entry name" value="AlkB-like"/>
</dbReference>
<dbReference type="InterPro" id="IPR037151">
    <property type="entry name" value="AlkB-like_sf"/>
</dbReference>
<keyword evidence="3" id="KW-0223">Dioxygenase</keyword>
<evidence type="ECO:0000259" key="7">
    <source>
        <dbReference type="PROSITE" id="PS51471"/>
    </source>
</evidence>
<evidence type="ECO:0000256" key="1">
    <source>
        <dbReference type="ARBA" id="ARBA00007879"/>
    </source>
</evidence>
<proteinExistence type="inferred from homology"/>
<dbReference type="PANTHER" id="PTHR16557:SF11">
    <property type="entry name" value="ALPHA-KETOGLUTARATE-DEPENDENT DIOXYGENASE ALKB"/>
    <property type="match status" value="1"/>
</dbReference>
<keyword evidence="2 6" id="KW-0479">Metal-binding</keyword>
<comment type="similarity">
    <text evidence="1">Belongs to the alkB family.</text>
</comment>
<comment type="cofactor">
    <cofactor evidence="6">
        <name>Fe(2+)</name>
        <dbReference type="ChEBI" id="CHEBI:29033"/>
    </cofactor>
    <text evidence="6">Binds 1 Fe(2+) ion per subunit.</text>
</comment>
<protein>
    <recommendedName>
        <fullName evidence="7">Fe2OG dioxygenase domain-containing protein</fullName>
    </recommendedName>
</protein>
<evidence type="ECO:0000256" key="3">
    <source>
        <dbReference type="ARBA" id="ARBA00022964"/>
    </source>
</evidence>
<evidence type="ECO:0000313" key="8">
    <source>
        <dbReference type="EMBL" id="VFU20060.1"/>
    </source>
</evidence>
<organism evidence="8">
    <name type="scientific">Salix viminalis</name>
    <name type="common">Common osier</name>
    <name type="synonym">Basket willow</name>
    <dbReference type="NCBI Taxonomy" id="40686"/>
    <lineage>
        <taxon>Eukaryota</taxon>
        <taxon>Viridiplantae</taxon>
        <taxon>Streptophyta</taxon>
        <taxon>Embryophyta</taxon>
        <taxon>Tracheophyta</taxon>
        <taxon>Spermatophyta</taxon>
        <taxon>Magnoliopsida</taxon>
        <taxon>eudicotyledons</taxon>
        <taxon>Gunneridae</taxon>
        <taxon>Pentapetalae</taxon>
        <taxon>rosids</taxon>
        <taxon>fabids</taxon>
        <taxon>Malpighiales</taxon>
        <taxon>Salicaceae</taxon>
        <taxon>Saliceae</taxon>
        <taxon>Salix</taxon>
    </lineage>
</organism>
<dbReference type="GO" id="GO:0008198">
    <property type="term" value="F:ferrous iron binding"/>
    <property type="evidence" value="ECO:0007669"/>
    <property type="project" value="TreeGrafter"/>
</dbReference>
<dbReference type="InterPro" id="IPR004574">
    <property type="entry name" value="Alkb"/>
</dbReference>
<reference evidence="8" key="1">
    <citation type="submission" date="2019-03" db="EMBL/GenBank/DDBJ databases">
        <authorList>
            <person name="Mank J."/>
            <person name="Almeida P."/>
        </authorList>
    </citation>
    <scope>NUCLEOTIDE SEQUENCE</scope>
    <source>
        <strain evidence="8">78183</strain>
    </source>
</reference>
<evidence type="ECO:0000256" key="6">
    <source>
        <dbReference type="PIRSR" id="PIRSR604574-2"/>
    </source>
</evidence>
<feature type="binding site" evidence="6">
    <location>
        <position position="268"/>
    </location>
    <ligand>
        <name>Fe cation</name>
        <dbReference type="ChEBI" id="CHEBI:24875"/>
        <note>catalytic</note>
    </ligand>
</feature>
<feature type="binding site" evidence="6">
    <location>
        <position position="324"/>
    </location>
    <ligand>
        <name>Fe cation</name>
        <dbReference type="ChEBI" id="CHEBI:24875"/>
        <note>catalytic</note>
    </ligand>
</feature>
<dbReference type="InterPro" id="IPR005123">
    <property type="entry name" value="Oxoglu/Fe-dep_dioxygenase_dom"/>
</dbReference>
<dbReference type="PROSITE" id="PS51471">
    <property type="entry name" value="FE2OG_OXY"/>
    <property type="match status" value="1"/>
</dbReference>
<dbReference type="GO" id="GO:0035515">
    <property type="term" value="F:oxidative RNA demethylase activity"/>
    <property type="evidence" value="ECO:0007669"/>
    <property type="project" value="TreeGrafter"/>
</dbReference>
<feature type="domain" description="Fe2OG dioxygenase" evidence="7">
    <location>
        <begin position="250"/>
        <end position="368"/>
    </location>
</feature>
<accession>A0A6N2JWK4</accession>
<evidence type="ECO:0000256" key="2">
    <source>
        <dbReference type="ARBA" id="ARBA00022723"/>
    </source>
</evidence>
<dbReference type="AlphaFoldDB" id="A0A6N2JWK4"/>
<dbReference type="Gene3D" id="2.60.120.590">
    <property type="entry name" value="Alpha-ketoglutarate-dependent dioxygenase AlkB-like"/>
    <property type="match status" value="1"/>
</dbReference>
<keyword evidence="5 6" id="KW-0408">Iron</keyword>
<sequence length="368" mass="41796">MYGSSKAVTDDTDRTEFRKTEKKYKLYYDQNSKRKKQPKQVDLSEVLDFKSFLDSYHQNGELPPEIVVVDCRLDRPVFGLESRPENFLRRKINFAGFYFIPGALSVDEQCRWIRDSLMSFPQPPNRTNHNAIYGPISDLFAAVKERKVLVEDENMPAGLDSGSNGCIGNEDTCRWSFCEEDSVLSRGRSCKSVSASVLLRKLRWSTLGLQFDWSKRNYNVSLPHNKIPDELCQLAKKLAAPAMPMGEEFQPEAAIVNYFASGDTLGGHLDDMEADWSKPIVSMSLGCKAIFLLGGKSREDPPLAMFLRSGDVVLMAGEARECFHGVPRIFTDKENAETTTLELHFCDENDILEYIRTSRINVNIRQVF</sequence>
<feature type="binding site" evidence="6">
    <location>
        <position position="270"/>
    </location>
    <ligand>
        <name>Fe cation</name>
        <dbReference type="ChEBI" id="CHEBI:24875"/>
        <note>catalytic</note>
    </ligand>
</feature>
<dbReference type="GO" id="GO:0035516">
    <property type="term" value="F:broad specificity oxidative DNA demethylase activity"/>
    <property type="evidence" value="ECO:0007669"/>
    <property type="project" value="TreeGrafter"/>
</dbReference>
<gene>
    <name evidence="8" type="ORF">SVIM_LOCUS2447</name>
</gene>
<name>A0A6N2JWK4_SALVM</name>
<keyword evidence="4" id="KW-0560">Oxidoreductase</keyword>
<evidence type="ECO:0000256" key="4">
    <source>
        <dbReference type="ARBA" id="ARBA00023002"/>
    </source>
</evidence>
<evidence type="ECO:0000256" key="5">
    <source>
        <dbReference type="ARBA" id="ARBA00023004"/>
    </source>
</evidence>
<dbReference type="PANTHER" id="PTHR16557">
    <property type="entry name" value="ALKYLATED DNA REPAIR PROTEIN ALKB-RELATED"/>
    <property type="match status" value="1"/>
</dbReference>
<dbReference type="GO" id="GO:0035513">
    <property type="term" value="P:oxidative RNA demethylation"/>
    <property type="evidence" value="ECO:0007669"/>
    <property type="project" value="TreeGrafter"/>
</dbReference>